<dbReference type="InterPro" id="IPR041657">
    <property type="entry name" value="HTH_17"/>
</dbReference>
<dbReference type="SUPFAM" id="SSF46955">
    <property type="entry name" value="Putative DNA-binding domain"/>
    <property type="match status" value="1"/>
</dbReference>
<protein>
    <submittedName>
        <fullName evidence="2">Helix-turn-helix DNA binding domain protein</fullName>
    </submittedName>
</protein>
<dbReference type="InterPro" id="IPR009061">
    <property type="entry name" value="DNA-bd_dom_put_sf"/>
</dbReference>
<dbReference type="RefSeq" id="YP_009301437.1">
    <property type="nucleotide sequence ID" value="NC_031233.1"/>
</dbReference>
<dbReference type="Proteomes" id="UP000202906">
    <property type="component" value="Segment"/>
</dbReference>
<organism evidence="2 3">
    <name type="scientific">Gordonia phage Kita</name>
    <dbReference type="NCBI Taxonomy" id="1821556"/>
    <lineage>
        <taxon>Viruses</taxon>
        <taxon>Duplodnaviria</taxon>
        <taxon>Heunggongvirae</taxon>
        <taxon>Uroviricota</taxon>
        <taxon>Caudoviricetes</taxon>
        <taxon>Nymbaxtervirinae</taxon>
        <taxon>Nymphadoravirus</taxon>
        <taxon>Nymphadoravirus kita</taxon>
    </lineage>
</organism>
<name>A0A142KBA6_9CAUD</name>
<dbReference type="GeneID" id="29125560"/>
<gene>
    <name evidence="2" type="primary">76</name>
    <name evidence="2" type="ORF">SEA_KITA_76</name>
</gene>
<keyword evidence="3" id="KW-1185">Reference proteome</keyword>
<proteinExistence type="predicted"/>
<feature type="domain" description="Helix-turn-helix" evidence="1">
    <location>
        <begin position="52"/>
        <end position="96"/>
    </location>
</feature>
<dbReference type="KEGG" id="vg:29125560"/>
<evidence type="ECO:0000313" key="2">
    <source>
        <dbReference type="EMBL" id="AMS03389.1"/>
    </source>
</evidence>
<dbReference type="Pfam" id="PF12728">
    <property type="entry name" value="HTH_17"/>
    <property type="match status" value="1"/>
</dbReference>
<dbReference type="Gene3D" id="1.10.1660.10">
    <property type="match status" value="1"/>
</dbReference>
<accession>A0A142KBA6</accession>
<evidence type="ECO:0000259" key="1">
    <source>
        <dbReference type="Pfam" id="PF12728"/>
    </source>
</evidence>
<dbReference type="EMBL" id="KU963257">
    <property type="protein sequence ID" value="AMS03389.1"/>
    <property type="molecule type" value="Genomic_DNA"/>
</dbReference>
<reference evidence="2 3" key="1">
    <citation type="submission" date="2016-03" db="EMBL/GenBank/DDBJ databases">
        <authorList>
            <person name="Compagnoni E."/>
            <person name="Huggler K.G."/>
            <person name="Lange E.M."/>
            <person name="Pembridge E.P."/>
            <person name="Trunzo N.A."/>
            <person name="Shedlock K.A."/>
            <person name="Stanton A.J."/>
            <person name="Furbee E.C."/>
            <person name="Grubb S.R."/>
            <person name="Warner M.H."/>
            <person name="Montgomery M.T."/>
            <person name="Garlena R.A."/>
            <person name="Russell D.A."/>
            <person name="Pope W.H."/>
            <person name="Jacobs-Sera D."/>
            <person name="Hendrix R.W."/>
            <person name="Hatfull G.F."/>
        </authorList>
    </citation>
    <scope>NUCLEOTIDE SEQUENCE [LARGE SCALE GENOMIC DNA]</scope>
</reference>
<dbReference type="OrthoDB" id="21598at10239"/>
<sequence>MTTIPVTCHTGASDTRVSTTLGTYSGGGGFVIPEAHHMPREVPTPDGIDSLITTTEAATLCGVSTATVRKWVQRNKLEPSGLDDNGRNLFRLIDVAKAERATRQRARR</sequence>
<evidence type="ECO:0000313" key="3">
    <source>
        <dbReference type="Proteomes" id="UP000202906"/>
    </source>
</evidence>